<organism evidence="4 5">
    <name type="scientific">Candidatus Allocopromorpha excrementigallinarum</name>
    <dbReference type="NCBI Taxonomy" id="2840742"/>
    <lineage>
        <taxon>Bacteria</taxon>
        <taxon>Bacillati</taxon>
        <taxon>Bacillota</taxon>
        <taxon>Clostridia</taxon>
        <taxon>Eubacteriales</taxon>
        <taxon>Eubacteriaceae</taxon>
        <taxon>Eubacteriaceae incertae sedis</taxon>
        <taxon>Candidatus Allocopromorpha</taxon>
    </lineage>
</organism>
<keyword evidence="3" id="KW-0859">Xylose metabolism</keyword>
<evidence type="ECO:0000313" key="5">
    <source>
        <dbReference type="Proteomes" id="UP000824090"/>
    </source>
</evidence>
<evidence type="ECO:0000256" key="1">
    <source>
        <dbReference type="ARBA" id="ARBA00002486"/>
    </source>
</evidence>
<protein>
    <submittedName>
        <fullName evidence="4">ROK family protein</fullName>
    </submittedName>
</protein>
<accession>A0A9D1I1V0</accession>
<reference evidence="4" key="1">
    <citation type="submission" date="2020-10" db="EMBL/GenBank/DDBJ databases">
        <authorList>
            <person name="Gilroy R."/>
        </authorList>
    </citation>
    <scope>NUCLEOTIDE SEQUENCE</scope>
    <source>
        <strain evidence="4">ChiHcec3-6078</strain>
    </source>
</reference>
<evidence type="ECO:0000256" key="3">
    <source>
        <dbReference type="ARBA" id="ARBA00022629"/>
    </source>
</evidence>
<name>A0A9D1I1V0_9FIRM</name>
<dbReference type="Gene3D" id="1.10.10.10">
    <property type="entry name" value="Winged helix-like DNA-binding domain superfamily/Winged helix DNA-binding domain"/>
    <property type="match status" value="1"/>
</dbReference>
<dbReference type="Gene3D" id="3.30.420.40">
    <property type="match status" value="2"/>
</dbReference>
<dbReference type="InterPro" id="IPR043129">
    <property type="entry name" value="ATPase_NBD"/>
</dbReference>
<dbReference type="SUPFAM" id="SSF46785">
    <property type="entry name" value="Winged helix' DNA-binding domain"/>
    <property type="match status" value="1"/>
</dbReference>
<evidence type="ECO:0000256" key="2">
    <source>
        <dbReference type="ARBA" id="ARBA00006479"/>
    </source>
</evidence>
<reference evidence="4" key="2">
    <citation type="journal article" date="2021" name="PeerJ">
        <title>Extensive microbial diversity within the chicken gut microbiome revealed by metagenomics and culture.</title>
        <authorList>
            <person name="Gilroy R."/>
            <person name="Ravi A."/>
            <person name="Getino M."/>
            <person name="Pursley I."/>
            <person name="Horton D.L."/>
            <person name="Alikhan N.F."/>
            <person name="Baker D."/>
            <person name="Gharbi K."/>
            <person name="Hall N."/>
            <person name="Watson M."/>
            <person name="Adriaenssens E.M."/>
            <person name="Foster-Nyarko E."/>
            <person name="Jarju S."/>
            <person name="Secka A."/>
            <person name="Antonio M."/>
            <person name="Oren A."/>
            <person name="Chaudhuri R.R."/>
            <person name="La Ragione R."/>
            <person name="Hildebrand F."/>
            <person name="Pallen M.J."/>
        </authorList>
    </citation>
    <scope>NUCLEOTIDE SEQUENCE</scope>
    <source>
        <strain evidence="4">ChiHcec3-6078</strain>
    </source>
</reference>
<keyword evidence="3" id="KW-0119">Carbohydrate metabolism</keyword>
<dbReference type="PANTHER" id="PTHR18964:SF149">
    <property type="entry name" value="BIFUNCTIONAL UDP-N-ACETYLGLUCOSAMINE 2-EPIMERASE_N-ACETYLMANNOSAMINE KINASE"/>
    <property type="match status" value="1"/>
</dbReference>
<comment type="function">
    <text evidence="1">Transcriptional repressor of xylose-utilizing enzymes.</text>
</comment>
<dbReference type="Proteomes" id="UP000824090">
    <property type="component" value="Unassembled WGS sequence"/>
</dbReference>
<dbReference type="EMBL" id="DVMP01000131">
    <property type="protein sequence ID" value="HIU26217.1"/>
    <property type="molecule type" value="Genomic_DNA"/>
</dbReference>
<gene>
    <name evidence="4" type="ORF">IAC50_06980</name>
</gene>
<sequence>MAEGKPIINNTVLVKQTNVELVRSVLRRRKTATRAEVASDTGLSVVTSGTILNEMLASGELLPDKMEESNGGRPARRFRYNKDFIQVAGIAISYDLSVKSLQYIVADAFGEVIEEDRAEYDSIDFSTVDGIIKEIASKYANLKSVVISIPGESYDGIVRFCDIKELQGAPLERDLPGRYGITVNVDGITQVAAYGYYNSNPHLQGKSIAVLLAPKDLHLGAGIIVNGQLTKGDKHLAGEVSFIAGGISREEALSRIPDRRFLLNSMVTALTAIISVINPTQIAIYGSAVSADMYDQIYEKCNDIVPTVFMPEIKIIPDFEDYFIKGLTGLALESTNSGLKLVGQEL</sequence>
<dbReference type="GO" id="GO:0042732">
    <property type="term" value="P:D-xylose metabolic process"/>
    <property type="evidence" value="ECO:0007669"/>
    <property type="project" value="UniProtKB-KW"/>
</dbReference>
<comment type="similarity">
    <text evidence="2">Belongs to the ROK (NagC/XylR) family.</text>
</comment>
<comment type="caution">
    <text evidence="4">The sequence shown here is derived from an EMBL/GenBank/DDBJ whole genome shotgun (WGS) entry which is preliminary data.</text>
</comment>
<dbReference type="InterPro" id="IPR036388">
    <property type="entry name" value="WH-like_DNA-bd_sf"/>
</dbReference>
<proteinExistence type="inferred from homology"/>
<dbReference type="InterPro" id="IPR000600">
    <property type="entry name" value="ROK"/>
</dbReference>
<dbReference type="AlphaFoldDB" id="A0A9D1I1V0"/>
<dbReference type="SUPFAM" id="SSF53067">
    <property type="entry name" value="Actin-like ATPase domain"/>
    <property type="match status" value="2"/>
</dbReference>
<evidence type="ECO:0000313" key="4">
    <source>
        <dbReference type="EMBL" id="HIU26217.1"/>
    </source>
</evidence>
<dbReference type="InterPro" id="IPR036390">
    <property type="entry name" value="WH_DNA-bd_sf"/>
</dbReference>
<dbReference type="PANTHER" id="PTHR18964">
    <property type="entry name" value="ROK (REPRESSOR, ORF, KINASE) FAMILY"/>
    <property type="match status" value="1"/>
</dbReference>